<accession>A0A507QHX8</accession>
<protein>
    <submittedName>
        <fullName evidence="2">Uncharacterized protein</fullName>
    </submittedName>
</protein>
<organism evidence="2 3">
    <name type="scientific">Monascus purpureus</name>
    <name type="common">Red mold</name>
    <name type="synonym">Monascus anka</name>
    <dbReference type="NCBI Taxonomy" id="5098"/>
    <lineage>
        <taxon>Eukaryota</taxon>
        <taxon>Fungi</taxon>
        <taxon>Dikarya</taxon>
        <taxon>Ascomycota</taxon>
        <taxon>Pezizomycotina</taxon>
        <taxon>Eurotiomycetes</taxon>
        <taxon>Eurotiomycetidae</taxon>
        <taxon>Eurotiales</taxon>
        <taxon>Aspergillaceae</taxon>
        <taxon>Monascus</taxon>
    </lineage>
</organism>
<feature type="region of interest" description="Disordered" evidence="1">
    <location>
        <begin position="239"/>
        <end position="264"/>
    </location>
</feature>
<proteinExistence type="predicted"/>
<name>A0A507QHX8_MONPU</name>
<dbReference type="STRING" id="5098.A0A507QHX8"/>
<dbReference type="AlphaFoldDB" id="A0A507QHX8"/>
<dbReference type="Proteomes" id="UP000319663">
    <property type="component" value="Unassembled WGS sequence"/>
</dbReference>
<reference evidence="2 3" key="1">
    <citation type="submission" date="2019-06" db="EMBL/GenBank/DDBJ databases">
        <title>Wine fermentation using esterase from Monascus purpureus.</title>
        <authorList>
            <person name="Geng C."/>
            <person name="Zhang Y."/>
        </authorList>
    </citation>
    <scope>NUCLEOTIDE SEQUENCE [LARGE SCALE GENOMIC DNA]</scope>
    <source>
        <strain evidence="2">HQ1</strain>
    </source>
</reference>
<evidence type="ECO:0000313" key="3">
    <source>
        <dbReference type="Proteomes" id="UP000319663"/>
    </source>
</evidence>
<comment type="caution">
    <text evidence="2">The sequence shown here is derived from an EMBL/GenBank/DDBJ whole genome shotgun (WGS) entry which is preliminary data.</text>
</comment>
<evidence type="ECO:0000313" key="2">
    <source>
        <dbReference type="EMBL" id="TQB68088.1"/>
    </source>
</evidence>
<gene>
    <name evidence="2" type="ORF">MPDQ_004040</name>
</gene>
<keyword evidence="3" id="KW-1185">Reference proteome</keyword>
<dbReference type="OrthoDB" id="4590707at2759"/>
<evidence type="ECO:0000256" key="1">
    <source>
        <dbReference type="SAM" id="MobiDB-lite"/>
    </source>
</evidence>
<sequence length="264" mass="29339">MGILPLKNKPERSNFHLIPKLPPQASLAVQRNHRSIESYRRRELHHHRHTQRFIVSECLPPWLLFLDPTVFIASICDSPAISANVEPSGFEIIPLHHYTAIKHVSTTPRHGLFFFRTFGVVWGQAPRLGRRSYVTAQPHEAEKGSDLPWLIGSLALGVPLVTYLMQTGPEKKVHYGHFRPEVREALEKGHPIQSVDLEKPSAIDPAQATKFPEGSGTISHKQVGLDNYNSSNPAIAIAGKSVKGEGDTDTTKLQGTVDPGRRQA</sequence>
<dbReference type="EMBL" id="VIFY01000254">
    <property type="protein sequence ID" value="TQB68088.1"/>
    <property type="molecule type" value="Genomic_DNA"/>
</dbReference>